<dbReference type="AlphaFoldDB" id="A0A1V9YG34"/>
<dbReference type="PANTHER" id="PTHR23324">
    <property type="entry name" value="SEC14 RELATED PROTEIN"/>
    <property type="match status" value="1"/>
</dbReference>
<name>A0A1V9YG34_ACHHY</name>
<dbReference type="PANTHER" id="PTHR23324:SF83">
    <property type="entry name" value="SEC14-LIKE PROTEIN 2"/>
    <property type="match status" value="1"/>
</dbReference>
<evidence type="ECO:0000313" key="2">
    <source>
        <dbReference type="EMBL" id="OQR84686.1"/>
    </source>
</evidence>
<dbReference type="EMBL" id="JNBR01001841">
    <property type="protein sequence ID" value="OQR84686.1"/>
    <property type="molecule type" value="Genomic_DNA"/>
</dbReference>
<dbReference type="STRING" id="1202772.A0A1V9YG34"/>
<protein>
    <recommendedName>
        <fullName evidence="1">CRAL-TRIO domain-containing protein</fullName>
    </recommendedName>
</protein>
<sequence length="385" mass="41426">MAGDGDLDALLQERSSDLAALKVLVADVLGPEHDDVWLLRYLLSNSTPAASEAPIRFTIQWRRERSATILALRAGAKPTTHVEMEKFLVSGEHKQTTAGEPVIVVRIGLCNSKALMDKFSHTDVVEYMLLARETTMASLDAATRATRRLVKAITILDFAGFSLLRGHDARFTKVQAACSKLSEQMYPQLLGRTIFMHTPPIIPYLFRLLKPLLSQRTVQKVAMCPGGRTVRDCPYVAQCFPAASLPTFLGGTCTCDGGGCVGGIPNAQTTPVVATDDAGFTSTTIAPRSQQTMVVDVLQGNAIAYTVLAPGKRVEVAINFAGANGTTTPIVSNRFLQREDGPLDGSWLAPADGVVTLTLDGSDAVFRSRPVKYKVAILADITLPP</sequence>
<organism evidence="2 3">
    <name type="scientific">Achlya hypogyna</name>
    <name type="common">Oomycete</name>
    <name type="synonym">Protoachlya hypogyna</name>
    <dbReference type="NCBI Taxonomy" id="1202772"/>
    <lineage>
        <taxon>Eukaryota</taxon>
        <taxon>Sar</taxon>
        <taxon>Stramenopiles</taxon>
        <taxon>Oomycota</taxon>
        <taxon>Saprolegniomycetes</taxon>
        <taxon>Saprolegniales</taxon>
        <taxon>Achlyaceae</taxon>
        <taxon>Achlya</taxon>
    </lineage>
</organism>
<dbReference type="SUPFAM" id="SSF52087">
    <property type="entry name" value="CRAL/TRIO domain"/>
    <property type="match status" value="1"/>
</dbReference>
<gene>
    <name evidence="2" type="ORF">ACHHYP_13095</name>
</gene>
<reference evidence="2 3" key="1">
    <citation type="journal article" date="2014" name="Genome Biol. Evol.">
        <title>The secreted proteins of Achlya hypogyna and Thraustotheca clavata identify the ancestral oomycete secretome and reveal gene acquisitions by horizontal gene transfer.</title>
        <authorList>
            <person name="Misner I."/>
            <person name="Blouin N."/>
            <person name="Leonard G."/>
            <person name="Richards T.A."/>
            <person name="Lane C.E."/>
        </authorList>
    </citation>
    <scope>NUCLEOTIDE SEQUENCE [LARGE SCALE GENOMIC DNA]</scope>
    <source>
        <strain evidence="2 3">ATCC 48635</strain>
    </source>
</reference>
<comment type="caution">
    <text evidence="2">The sequence shown here is derived from an EMBL/GenBank/DDBJ whole genome shotgun (WGS) entry which is preliminary data.</text>
</comment>
<dbReference type="Gene3D" id="2.60.120.680">
    <property type="entry name" value="GOLD domain"/>
    <property type="match status" value="1"/>
</dbReference>
<dbReference type="PROSITE" id="PS50191">
    <property type="entry name" value="CRAL_TRIO"/>
    <property type="match status" value="1"/>
</dbReference>
<dbReference type="OrthoDB" id="73007at2759"/>
<dbReference type="Gene3D" id="3.40.525.10">
    <property type="entry name" value="CRAL-TRIO lipid binding domain"/>
    <property type="match status" value="1"/>
</dbReference>
<keyword evidence="3" id="KW-1185">Reference proteome</keyword>
<dbReference type="Pfam" id="PF00650">
    <property type="entry name" value="CRAL_TRIO"/>
    <property type="match status" value="1"/>
</dbReference>
<dbReference type="InterPro" id="IPR036865">
    <property type="entry name" value="CRAL-TRIO_dom_sf"/>
</dbReference>
<dbReference type="CDD" id="cd00170">
    <property type="entry name" value="SEC14"/>
    <property type="match status" value="1"/>
</dbReference>
<evidence type="ECO:0000259" key="1">
    <source>
        <dbReference type="PROSITE" id="PS50191"/>
    </source>
</evidence>
<dbReference type="InterPro" id="IPR001251">
    <property type="entry name" value="CRAL-TRIO_dom"/>
</dbReference>
<proteinExistence type="predicted"/>
<feature type="domain" description="CRAL-TRIO" evidence="1">
    <location>
        <begin position="77"/>
        <end position="257"/>
    </location>
</feature>
<evidence type="ECO:0000313" key="3">
    <source>
        <dbReference type="Proteomes" id="UP000243579"/>
    </source>
</evidence>
<dbReference type="Proteomes" id="UP000243579">
    <property type="component" value="Unassembled WGS sequence"/>
</dbReference>
<dbReference type="SMART" id="SM00516">
    <property type="entry name" value="SEC14"/>
    <property type="match status" value="1"/>
</dbReference>
<dbReference type="GO" id="GO:0005737">
    <property type="term" value="C:cytoplasm"/>
    <property type="evidence" value="ECO:0007669"/>
    <property type="project" value="TreeGrafter"/>
</dbReference>
<accession>A0A1V9YG34</accession>
<dbReference type="InterPro" id="IPR051064">
    <property type="entry name" value="SEC14/CRAL-TRIO_domain"/>
</dbReference>